<name>A0A176W2W0_MARPO</name>
<organism evidence="2 3">
    <name type="scientific">Marchantia polymorpha subsp. ruderalis</name>
    <dbReference type="NCBI Taxonomy" id="1480154"/>
    <lineage>
        <taxon>Eukaryota</taxon>
        <taxon>Viridiplantae</taxon>
        <taxon>Streptophyta</taxon>
        <taxon>Embryophyta</taxon>
        <taxon>Marchantiophyta</taxon>
        <taxon>Marchantiopsida</taxon>
        <taxon>Marchantiidae</taxon>
        <taxon>Marchantiales</taxon>
        <taxon>Marchantiaceae</taxon>
        <taxon>Marchantia</taxon>
    </lineage>
</organism>
<evidence type="ECO:0000256" key="1">
    <source>
        <dbReference type="SAM" id="MobiDB-lite"/>
    </source>
</evidence>
<sequence>MATRALRIEGYASRPPSCLRVGNHLPASENCDDAGFARIGVRVASDGKAPMDTRQDGGRACGSTSGASPMADGVQLAVTPTPERYLPAG</sequence>
<evidence type="ECO:0000313" key="2">
    <source>
        <dbReference type="EMBL" id="OAE26795.1"/>
    </source>
</evidence>
<evidence type="ECO:0000313" key="3">
    <source>
        <dbReference type="Proteomes" id="UP000077202"/>
    </source>
</evidence>
<dbReference type="Proteomes" id="UP000077202">
    <property type="component" value="Unassembled WGS sequence"/>
</dbReference>
<proteinExistence type="predicted"/>
<protein>
    <submittedName>
        <fullName evidence="2">Uncharacterized protein</fullName>
    </submittedName>
</protein>
<reference evidence="2" key="1">
    <citation type="submission" date="2016-03" db="EMBL/GenBank/DDBJ databases">
        <title>Mechanisms controlling the formation of the plant cell surface in tip-growing cells are functionally conserved among land plants.</title>
        <authorList>
            <person name="Honkanen S."/>
            <person name="Jones V.A."/>
            <person name="Morieri G."/>
            <person name="Champion C."/>
            <person name="Hetherington A.J."/>
            <person name="Kelly S."/>
            <person name="Saint-Marcoux D."/>
            <person name="Proust H."/>
            <person name="Prescott H."/>
            <person name="Dolan L."/>
        </authorList>
    </citation>
    <scope>NUCLEOTIDE SEQUENCE [LARGE SCALE GENOMIC DNA]</scope>
    <source>
        <tissue evidence="2">Whole gametophyte</tissue>
    </source>
</reference>
<feature type="region of interest" description="Disordered" evidence="1">
    <location>
        <begin position="47"/>
        <end position="89"/>
    </location>
</feature>
<dbReference type="AlphaFoldDB" id="A0A176W2W0"/>
<dbReference type="EMBL" id="LVLJ01002100">
    <property type="protein sequence ID" value="OAE26795.1"/>
    <property type="molecule type" value="Genomic_DNA"/>
</dbReference>
<accession>A0A176W2W0</accession>
<keyword evidence="3" id="KW-1185">Reference proteome</keyword>
<gene>
    <name evidence="2" type="ORF">AXG93_2097s1030</name>
</gene>
<comment type="caution">
    <text evidence="2">The sequence shown here is derived from an EMBL/GenBank/DDBJ whole genome shotgun (WGS) entry which is preliminary data.</text>
</comment>